<dbReference type="AlphaFoldDB" id="A0A1F5Z7C2"/>
<keyword evidence="1" id="KW-0489">Methyltransferase</keyword>
<keyword evidence="3" id="KW-0949">S-adenosyl-L-methionine</keyword>
<protein>
    <recommendedName>
        <fullName evidence="4">Methyltransferase domain-containing protein</fullName>
    </recommendedName>
</protein>
<dbReference type="PANTHER" id="PTHR43464">
    <property type="entry name" value="METHYLTRANSFERASE"/>
    <property type="match status" value="1"/>
</dbReference>
<reference evidence="5 6" key="1">
    <citation type="journal article" date="2016" name="Nat. Commun.">
        <title>Thousands of microbial genomes shed light on interconnected biogeochemical processes in an aquifer system.</title>
        <authorList>
            <person name="Anantharaman K."/>
            <person name="Brown C.T."/>
            <person name="Hug L.A."/>
            <person name="Sharon I."/>
            <person name="Castelle C.J."/>
            <person name="Probst A.J."/>
            <person name="Thomas B.C."/>
            <person name="Singh A."/>
            <person name="Wilkins M.J."/>
            <person name="Karaoz U."/>
            <person name="Brodie E.L."/>
            <person name="Williams K.H."/>
            <person name="Hubbard S.S."/>
            <person name="Banfield J.F."/>
        </authorList>
    </citation>
    <scope>NUCLEOTIDE SEQUENCE [LARGE SCALE GENOMIC DNA]</scope>
</reference>
<dbReference type="GO" id="GO:0032259">
    <property type="term" value="P:methylation"/>
    <property type="evidence" value="ECO:0007669"/>
    <property type="project" value="UniProtKB-KW"/>
</dbReference>
<sequence>MNLQSQNDIKNHFDRLYQADVTPWKNHPPEPAFYRFMNILKTDIPGAKILDIGCGDGWISQKAAKLSFEVWGIDSSETAINQAKGNTRANAINGKMHFRTGDALSLPYQTAFFDALLDRGLFHHILPENRRLYFKNILRVLKKKSYLYLAVFSYRNPENIGQRFEKNDVVNEFYPFFKIKNYSEDPFEHFAPAHLLHFIMERKSI</sequence>
<evidence type="ECO:0000256" key="1">
    <source>
        <dbReference type="ARBA" id="ARBA00022603"/>
    </source>
</evidence>
<dbReference type="SUPFAM" id="SSF53335">
    <property type="entry name" value="S-adenosyl-L-methionine-dependent methyltransferases"/>
    <property type="match status" value="1"/>
</dbReference>
<accession>A0A1F5Z7C2</accession>
<keyword evidence="2" id="KW-0808">Transferase</keyword>
<feature type="domain" description="Methyltransferase" evidence="4">
    <location>
        <begin position="46"/>
        <end position="167"/>
    </location>
</feature>
<dbReference type="InterPro" id="IPR025714">
    <property type="entry name" value="Methyltranfer_dom"/>
</dbReference>
<evidence type="ECO:0000313" key="5">
    <source>
        <dbReference type="EMBL" id="OGG08204.1"/>
    </source>
</evidence>
<evidence type="ECO:0000256" key="3">
    <source>
        <dbReference type="ARBA" id="ARBA00022691"/>
    </source>
</evidence>
<dbReference type="PANTHER" id="PTHR43464:SF19">
    <property type="entry name" value="UBIQUINONE BIOSYNTHESIS O-METHYLTRANSFERASE, MITOCHONDRIAL"/>
    <property type="match status" value="1"/>
</dbReference>
<evidence type="ECO:0000256" key="2">
    <source>
        <dbReference type="ARBA" id="ARBA00022679"/>
    </source>
</evidence>
<evidence type="ECO:0000313" key="6">
    <source>
        <dbReference type="Proteomes" id="UP000177354"/>
    </source>
</evidence>
<organism evidence="5 6">
    <name type="scientific">Candidatus Gottesmanbacteria bacterium RIFCSPHIGHO2_01_FULL_40_15</name>
    <dbReference type="NCBI Taxonomy" id="1798376"/>
    <lineage>
        <taxon>Bacteria</taxon>
        <taxon>Candidatus Gottesmaniibacteriota</taxon>
    </lineage>
</organism>
<proteinExistence type="predicted"/>
<dbReference type="GO" id="GO:0008168">
    <property type="term" value="F:methyltransferase activity"/>
    <property type="evidence" value="ECO:0007669"/>
    <property type="project" value="UniProtKB-KW"/>
</dbReference>
<comment type="caution">
    <text evidence="5">The sequence shown here is derived from an EMBL/GenBank/DDBJ whole genome shotgun (WGS) entry which is preliminary data.</text>
</comment>
<dbReference type="Gene3D" id="3.40.50.150">
    <property type="entry name" value="Vaccinia Virus protein VP39"/>
    <property type="match status" value="1"/>
</dbReference>
<evidence type="ECO:0000259" key="4">
    <source>
        <dbReference type="Pfam" id="PF13847"/>
    </source>
</evidence>
<name>A0A1F5Z7C2_9BACT</name>
<dbReference type="EMBL" id="MFJF01000005">
    <property type="protein sequence ID" value="OGG08204.1"/>
    <property type="molecule type" value="Genomic_DNA"/>
</dbReference>
<dbReference type="Pfam" id="PF13847">
    <property type="entry name" value="Methyltransf_31"/>
    <property type="match status" value="1"/>
</dbReference>
<dbReference type="InterPro" id="IPR029063">
    <property type="entry name" value="SAM-dependent_MTases_sf"/>
</dbReference>
<gene>
    <name evidence="5" type="ORF">A2777_02355</name>
</gene>
<dbReference type="Proteomes" id="UP000177354">
    <property type="component" value="Unassembled WGS sequence"/>
</dbReference>
<dbReference type="CDD" id="cd02440">
    <property type="entry name" value="AdoMet_MTases"/>
    <property type="match status" value="1"/>
</dbReference>